<evidence type="ECO:0000313" key="4">
    <source>
        <dbReference type="Proteomes" id="UP000240243"/>
    </source>
</evidence>
<reference evidence="3 4" key="1">
    <citation type="submission" date="2018-03" db="EMBL/GenBank/DDBJ databases">
        <title>The draft genome of Zobellella sp. 59N8.</title>
        <authorList>
            <person name="Liu L."/>
            <person name="Li L."/>
            <person name="Zhang X."/>
            <person name="Liang L."/>
            <person name="Wang T."/>
        </authorList>
    </citation>
    <scope>NUCLEOTIDE SEQUENCE [LARGE SCALE GENOMIC DNA]</scope>
    <source>
        <strain evidence="3 4">59N8</strain>
    </source>
</reference>
<evidence type="ECO:0000313" key="3">
    <source>
        <dbReference type="EMBL" id="PSJ42359.1"/>
    </source>
</evidence>
<dbReference type="AlphaFoldDB" id="A0A2P7QWM1"/>
<comment type="caution">
    <text evidence="3">The sequence shown here is derived from an EMBL/GenBank/DDBJ whole genome shotgun (WGS) entry which is preliminary data.</text>
</comment>
<protein>
    <recommendedName>
        <fullName evidence="5">Periplasmic heavy metal sensor</fullName>
    </recommendedName>
</protein>
<evidence type="ECO:0000256" key="1">
    <source>
        <dbReference type="SAM" id="MobiDB-lite"/>
    </source>
</evidence>
<evidence type="ECO:0008006" key="5">
    <source>
        <dbReference type="Google" id="ProtNLM"/>
    </source>
</evidence>
<dbReference type="RefSeq" id="WP_106730954.1">
    <property type="nucleotide sequence ID" value="NZ_PXYG01000010.1"/>
</dbReference>
<keyword evidence="2" id="KW-0732">Signal</keyword>
<name>A0A2P7QWM1_9GAMM</name>
<feature type="compositionally biased region" description="Basic and acidic residues" evidence="1">
    <location>
        <begin position="28"/>
        <end position="41"/>
    </location>
</feature>
<feature type="compositionally biased region" description="Basic residues" evidence="1">
    <location>
        <begin position="54"/>
        <end position="64"/>
    </location>
</feature>
<evidence type="ECO:0000256" key="2">
    <source>
        <dbReference type="SAM" id="SignalP"/>
    </source>
</evidence>
<feature type="chain" id="PRO_5015164330" description="Periplasmic heavy metal sensor" evidence="2">
    <location>
        <begin position="24"/>
        <end position="162"/>
    </location>
</feature>
<dbReference type="Proteomes" id="UP000240243">
    <property type="component" value="Unassembled WGS sequence"/>
</dbReference>
<gene>
    <name evidence="3" type="ORF">C7H85_17260</name>
</gene>
<feature type="signal peptide" evidence="2">
    <location>
        <begin position="1"/>
        <end position="23"/>
    </location>
</feature>
<dbReference type="EMBL" id="PXYG01000010">
    <property type="protein sequence ID" value="PSJ42359.1"/>
    <property type="molecule type" value="Genomic_DNA"/>
</dbReference>
<accession>A0A2P7QWM1</accession>
<dbReference type="OrthoDB" id="5600772at2"/>
<proteinExistence type="predicted"/>
<feature type="region of interest" description="Disordered" evidence="1">
    <location>
        <begin position="24"/>
        <end position="64"/>
    </location>
</feature>
<keyword evidence="4" id="KW-1185">Reference proteome</keyword>
<sequence>MKTRHSALFLAATLLAAPALVSAASHGPEGRPGHGGSEMKEGCGPGERMGMKERGHHGKHHGRHGMMGEKMMDPARFEQHLSERLAELDSPELKAQFFATHQARLASMEQQLLMHKLMAEDKAADIEDADLKAATLEKIAADSKLRQQRLKMMQDTLDKLRG</sequence>
<organism evidence="3 4">
    <name type="scientific">Zobellella endophytica</name>
    <dbReference type="NCBI Taxonomy" id="2116700"/>
    <lineage>
        <taxon>Bacteria</taxon>
        <taxon>Pseudomonadati</taxon>
        <taxon>Pseudomonadota</taxon>
        <taxon>Gammaproteobacteria</taxon>
        <taxon>Aeromonadales</taxon>
        <taxon>Aeromonadaceae</taxon>
        <taxon>Zobellella</taxon>
    </lineage>
</organism>